<accession>A0ABT6X9U0</accession>
<dbReference type="SMART" id="SM00421">
    <property type="entry name" value="HTH_LUXR"/>
    <property type="match status" value="1"/>
</dbReference>
<dbReference type="InterPro" id="IPR058245">
    <property type="entry name" value="NreC/VraR/RcsB-like_REC"/>
</dbReference>
<dbReference type="InterPro" id="IPR001789">
    <property type="entry name" value="Sig_transdc_resp-reg_receiver"/>
</dbReference>
<name>A0ABT6X9U0_9BURK</name>
<dbReference type="Gene3D" id="3.40.50.2300">
    <property type="match status" value="1"/>
</dbReference>
<feature type="domain" description="HTH luxR-type" evidence="4">
    <location>
        <begin position="172"/>
        <end position="237"/>
    </location>
</feature>
<evidence type="ECO:0000313" key="7">
    <source>
        <dbReference type="Proteomes" id="UP001431902"/>
    </source>
</evidence>
<dbReference type="CDD" id="cd17535">
    <property type="entry name" value="REC_NarL-like"/>
    <property type="match status" value="1"/>
</dbReference>
<dbReference type="SUPFAM" id="SSF46894">
    <property type="entry name" value="C-terminal effector domain of the bipartite response regulators"/>
    <property type="match status" value="1"/>
</dbReference>
<proteinExistence type="predicted"/>
<keyword evidence="1" id="KW-0597">Phosphoprotein</keyword>
<evidence type="ECO:0000256" key="2">
    <source>
        <dbReference type="ARBA" id="ARBA00023125"/>
    </source>
</evidence>
<dbReference type="InterPro" id="IPR036388">
    <property type="entry name" value="WH-like_DNA-bd_sf"/>
</dbReference>
<dbReference type="SMART" id="SM00448">
    <property type="entry name" value="REC"/>
    <property type="match status" value="1"/>
</dbReference>
<evidence type="ECO:0000256" key="3">
    <source>
        <dbReference type="PROSITE-ProRule" id="PRU00169"/>
    </source>
</evidence>
<dbReference type="Proteomes" id="UP001431902">
    <property type="component" value="Unassembled WGS sequence"/>
</dbReference>
<protein>
    <submittedName>
        <fullName evidence="6">Response regulator transcription factor</fullName>
    </submittedName>
</protein>
<sequence>MIFKFILLKNNKYKKNNSLKFVTNPDSYSVLLIDDDAFFRATIERVLRNLDGIWQLNTTPDGLSALAALSEQGPCISLALINIDLPDLSGIELIAAASRHFPNLPILVITGVTDEGKFLSAIRAGAHGYLTKGIDEIFLQDSIIQVMQGQHPVCSSLTRHLFRLAGSPIAATDRKKSNLTPRELELLRLLSIGNSYAACADQMRISLSTIQTHIRNMYRKLNVSNQRQAIAKFNSSEC</sequence>
<dbReference type="PROSITE" id="PS50110">
    <property type="entry name" value="RESPONSE_REGULATORY"/>
    <property type="match status" value="1"/>
</dbReference>
<evidence type="ECO:0000259" key="4">
    <source>
        <dbReference type="PROSITE" id="PS50043"/>
    </source>
</evidence>
<dbReference type="RefSeq" id="WP_283225241.1">
    <property type="nucleotide sequence ID" value="NZ_JASGBH010000011.1"/>
</dbReference>
<dbReference type="PANTHER" id="PTHR43214">
    <property type="entry name" value="TWO-COMPONENT RESPONSE REGULATOR"/>
    <property type="match status" value="1"/>
</dbReference>
<dbReference type="PROSITE" id="PS50043">
    <property type="entry name" value="HTH_LUXR_2"/>
    <property type="match status" value="1"/>
</dbReference>
<keyword evidence="7" id="KW-1185">Reference proteome</keyword>
<dbReference type="EMBL" id="JASGBH010000011">
    <property type="protein sequence ID" value="MDI9234895.1"/>
    <property type="molecule type" value="Genomic_DNA"/>
</dbReference>
<reference evidence="6" key="1">
    <citation type="submission" date="2023-05" db="EMBL/GenBank/DDBJ databases">
        <title>Limnohabitans sp. strain HM2-2 Genome sequencing and assembly.</title>
        <authorList>
            <person name="Jung Y."/>
        </authorList>
    </citation>
    <scope>NUCLEOTIDE SEQUENCE</scope>
    <source>
        <strain evidence="6">HM2-2</strain>
    </source>
</reference>
<dbReference type="InterPro" id="IPR011006">
    <property type="entry name" value="CheY-like_superfamily"/>
</dbReference>
<dbReference type="CDD" id="cd06170">
    <property type="entry name" value="LuxR_C_like"/>
    <property type="match status" value="1"/>
</dbReference>
<dbReference type="Pfam" id="PF00072">
    <property type="entry name" value="Response_reg"/>
    <property type="match status" value="1"/>
</dbReference>
<dbReference type="Gene3D" id="1.10.10.10">
    <property type="entry name" value="Winged helix-like DNA-binding domain superfamily/Winged helix DNA-binding domain"/>
    <property type="match status" value="1"/>
</dbReference>
<feature type="domain" description="Response regulatory" evidence="5">
    <location>
        <begin position="29"/>
        <end position="147"/>
    </location>
</feature>
<gene>
    <name evidence="6" type="ORF">QLQ16_13740</name>
</gene>
<comment type="caution">
    <text evidence="6">The sequence shown here is derived from an EMBL/GenBank/DDBJ whole genome shotgun (WGS) entry which is preliminary data.</text>
</comment>
<evidence type="ECO:0000256" key="1">
    <source>
        <dbReference type="ARBA" id="ARBA00022553"/>
    </source>
</evidence>
<dbReference type="InterPro" id="IPR039420">
    <property type="entry name" value="WalR-like"/>
</dbReference>
<dbReference type="PRINTS" id="PR00038">
    <property type="entry name" value="HTHLUXR"/>
</dbReference>
<dbReference type="InterPro" id="IPR016032">
    <property type="entry name" value="Sig_transdc_resp-reg_C-effctor"/>
</dbReference>
<comment type="caution">
    <text evidence="3">Lacks conserved residue(s) required for the propagation of feature annotation.</text>
</comment>
<evidence type="ECO:0000313" key="6">
    <source>
        <dbReference type="EMBL" id="MDI9234895.1"/>
    </source>
</evidence>
<dbReference type="Pfam" id="PF00196">
    <property type="entry name" value="GerE"/>
    <property type="match status" value="1"/>
</dbReference>
<keyword evidence="2" id="KW-0238">DNA-binding</keyword>
<organism evidence="6 7">
    <name type="scientific">Limnohabitans lacus</name>
    <dbReference type="NCBI Taxonomy" id="3045173"/>
    <lineage>
        <taxon>Bacteria</taxon>
        <taxon>Pseudomonadati</taxon>
        <taxon>Pseudomonadota</taxon>
        <taxon>Betaproteobacteria</taxon>
        <taxon>Burkholderiales</taxon>
        <taxon>Comamonadaceae</taxon>
        <taxon>Limnohabitans</taxon>
    </lineage>
</organism>
<dbReference type="InterPro" id="IPR000792">
    <property type="entry name" value="Tscrpt_reg_LuxR_C"/>
</dbReference>
<evidence type="ECO:0000259" key="5">
    <source>
        <dbReference type="PROSITE" id="PS50110"/>
    </source>
</evidence>
<dbReference type="SUPFAM" id="SSF52172">
    <property type="entry name" value="CheY-like"/>
    <property type="match status" value="1"/>
</dbReference>